<dbReference type="PANTHER" id="PTHR26379">
    <property type="entry name" value="BTB/POZ AND MATH DOMAIN-CONTAINING PROTEIN 1"/>
    <property type="match status" value="1"/>
</dbReference>
<accession>A0A8T0MSP8</accession>
<comment type="caution">
    <text evidence="5">The sequence shown here is derived from an EMBL/GenBank/DDBJ whole genome shotgun (WGS) entry which is preliminary data.</text>
</comment>
<evidence type="ECO:0000259" key="3">
    <source>
        <dbReference type="PROSITE" id="PS50097"/>
    </source>
</evidence>
<proteinExistence type="inferred from homology"/>
<name>A0A8T0MSP8_PANVG</name>
<dbReference type="Gene3D" id="3.30.710.10">
    <property type="entry name" value="Potassium Channel Kv1.1, Chain A"/>
    <property type="match status" value="1"/>
</dbReference>
<dbReference type="SUPFAM" id="SSF49599">
    <property type="entry name" value="TRAF domain-like"/>
    <property type="match status" value="1"/>
</dbReference>
<reference evidence="5 6" key="1">
    <citation type="submission" date="2020-05" db="EMBL/GenBank/DDBJ databases">
        <title>WGS assembly of Panicum virgatum.</title>
        <authorList>
            <person name="Lovell J.T."/>
            <person name="Jenkins J."/>
            <person name="Shu S."/>
            <person name="Juenger T.E."/>
            <person name="Schmutz J."/>
        </authorList>
    </citation>
    <scope>NUCLEOTIDE SEQUENCE [LARGE SCALE GENOMIC DNA]</scope>
    <source>
        <strain evidence="6">cv. AP13</strain>
    </source>
</reference>
<dbReference type="InterPro" id="IPR008974">
    <property type="entry name" value="TRAF-like"/>
</dbReference>
<dbReference type="AlphaFoldDB" id="A0A8T0MSP8"/>
<dbReference type="PROSITE" id="PS50144">
    <property type="entry name" value="MATH"/>
    <property type="match status" value="1"/>
</dbReference>
<feature type="domain" description="BTB" evidence="3">
    <location>
        <begin position="184"/>
        <end position="254"/>
    </location>
</feature>
<gene>
    <name evidence="5" type="ORF">PVAP13_9NG389373</name>
</gene>
<comment type="similarity">
    <text evidence="2">Belongs to the Tdpoz family.</text>
</comment>
<dbReference type="CDD" id="cd00121">
    <property type="entry name" value="MATH"/>
    <property type="match status" value="1"/>
</dbReference>
<dbReference type="Pfam" id="PF24570">
    <property type="entry name" value="BACK_BPM_SPOP"/>
    <property type="match status" value="1"/>
</dbReference>
<dbReference type="Gene3D" id="2.60.210.10">
    <property type="entry name" value="Apoptosis, Tumor Necrosis Factor Receptor Associated Protein 2, Chain A"/>
    <property type="match status" value="1"/>
</dbReference>
<dbReference type="InterPro" id="IPR002083">
    <property type="entry name" value="MATH/TRAF_dom"/>
</dbReference>
<evidence type="ECO:0000256" key="2">
    <source>
        <dbReference type="ARBA" id="ARBA00010846"/>
    </source>
</evidence>
<dbReference type="GO" id="GO:0016567">
    <property type="term" value="P:protein ubiquitination"/>
    <property type="evidence" value="ECO:0007669"/>
    <property type="project" value="InterPro"/>
</dbReference>
<sequence>MSPTTGEPLRSASSIVANTTTGYHILKIDGYSFTMATPTGQCLDSHPFTLGGHRWFIRYYPNGNTSEFKDYISIFLYLDGIVGKEVKARFQFRLGEQQAMTLEEVRTFASSRGLGHSKFVKREELEKSTHLKGDSFTMRCDIVVVNEFRTKEQTAVGDPPRFVSVPPSSLHHHLGDLLLAEKGADVVFDVGGQTFAAHRCVLAARSPVFSAELFGTMKESNTNTAGVIHVDDMEAQVFKALLYFVYTDSLPKTKNTEEEDEEEDVMSQHLLVAADRYNLERLKLLQHHCEGLKKACLYFLNTPANLRTAMATDGFKHLSRSCPTIMCFSIFNSWFLDFLVAWPSLLQTLWV</sequence>
<evidence type="ECO:0000259" key="4">
    <source>
        <dbReference type="PROSITE" id="PS50144"/>
    </source>
</evidence>
<organism evidence="5 6">
    <name type="scientific">Panicum virgatum</name>
    <name type="common">Blackwell switchgrass</name>
    <dbReference type="NCBI Taxonomy" id="38727"/>
    <lineage>
        <taxon>Eukaryota</taxon>
        <taxon>Viridiplantae</taxon>
        <taxon>Streptophyta</taxon>
        <taxon>Embryophyta</taxon>
        <taxon>Tracheophyta</taxon>
        <taxon>Spermatophyta</taxon>
        <taxon>Magnoliopsida</taxon>
        <taxon>Liliopsida</taxon>
        <taxon>Poales</taxon>
        <taxon>Poaceae</taxon>
        <taxon>PACMAD clade</taxon>
        <taxon>Panicoideae</taxon>
        <taxon>Panicodae</taxon>
        <taxon>Paniceae</taxon>
        <taxon>Panicinae</taxon>
        <taxon>Panicum</taxon>
        <taxon>Panicum sect. Hiantes</taxon>
    </lineage>
</organism>
<dbReference type="Pfam" id="PF00651">
    <property type="entry name" value="BTB"/>
    <property type="match status" value="1"/>
</dbReference>
<feature type="domain" description="MATH" evidence="4">
    <location>
        <begin position="21"/>
        <end position="142"/>
    </location>
</feature>
<dbReference type="InterPro" id="IPR000210">
    <property type="entry name" value="BTB/POZ_dom"/>
</dbReference>
<dbReference type="PROSITE" id="PS50097">
    <property type="entry name" value="BTB"/>
    <property type="match status" value="1"/>
</dbReference>
<dbReference type="InterPro" id="IPR045005">
    <property type="entry name" value="BPM1-6"/>
</dbReference>
<dbReference type="Gene3D" id="1.25.40.420">
    <property type="match status" value="1"/>
</dbReference>
<keyword evidence="6" id="KW-1185">Reference proteome</keyword>
<dbReference type="InterPro" id="IPR056423">
    <property type="entry name" value="BACK_BPM_SPOP"/>
</dbReference>
<dbReference type="PANTHER" id="PTHR26379:SF448">
    <property type="entry name" value="OS10G0423400 PROTEIN"/>
    <property type="match status" value="1"/>
</dbReference>
<dbReference type="InterPro" id="IPR011333">
    <property type="entry name" value="SKP1/BTB/POZ_sf"/>
</dbReference>
<evidence type="ECO:0000313" key="6">
    <source>
        <dbReference type="Proteomes" id="UP000823388"/>
    </source>
</evidence>
<dbReference type="SUPFAM" id="SSF54695">
    <property type="entry name" value="POZ domain"/>
    <property type="match status" value="1"/>
</dbReference>
<protein>
    <submittedName>
        <fullName evidence="5">Uncharacterized protein</fullName>
    </submittedName>
</protein>
<dbReference type="EMBL" id="CM029054">
    <property type="protein sequence ID" value="KAG2538064.1"/>
    <property type="molecule type" value="Genomic_DNA"/>
</dbReference>
<comment type="pathway">
    <text evidence="1">Protein modification; protein ubiquitination.</text>
</comment>
<dbReference type="Proteomes" id="UP000823388">
    <property type="component" value="Chromosome 9N"/>
</dbReference>
<dbReference type="SMART" id="SM00225">
    <property type="entry name" value="BTB"/>
    <property type="match status" value="1"/>
</dbReference>
<evidence type="ECO:0000256" key="1">
    <source>
        <dbReference type="ARBA" id="ARBA00004906"/>
    </source>
</evidence>
<dbReference type="Pfam" id="PF22486">
    <property type="entry name" value="MATH_2"/>
    <property type="match status" value="1"/>
</dbReference>
<evidence type="ECO:0000313" key="5">
    <source>
        <dbReference type="EMBL" id="KAG2538064.1"/>
    </source>
</evidence>